<proteinExistence type="predicted"/>
<feature type="region of interest" description="Disordered" evidence="7">
    <location>
        <begin position="420"/>
        <end position="455"/>
    </location>
</feature>
<keyword evidence="5" id="KW-0863">Zinc-finger</keyword>
<feature type="region of interest" description="Disordered" evidence="7">
    <location>
        <begin position="1403"/>
        <end position="1422"/>
    </location>
</feature>
<dbReference type="PANTHER" id="PTHR13944:SF21">
    <property type="entry name" value="CYSTS, ISOFORM C"/>
    <property type="match status" value="1"/>
</dbReference>
<evidence type="ECO:0000256" key="1">
    <source>
        <dbReference type="ARBA" id="ARBA00004496"/>
    </source>
</evidence>
<evidence type="ECO:0000256" key="2">
    <source>
        <dbReference type="ARBA" id="ARBA00022490"/>
    </source>
</evidence>
<keyword evidence="4" id="KW-0344">Guanine-nucleotide releasing factor</keyword>
<feature type="compositionally biased region" description="Polar residues" evidence="7">
    <location>
        <begin position="328"/>
        <end position="341"/>
    </location>
</feature>
<organism evidence="11 12">
    <name type="scientific">Arctia plantaginis</name>
    <name type="common">Wood tiger moth</name>
    <name type="synonym">Phalaena plantaginis</name>
    <dbReference type="NCBI Taxonomy" id="874455"/>
    <lineage>
        <taxon>Eukaryota</taxon>
        <taxon>Metazoa</taxon>
        <taxon>Ecdysozoa</taxon>
        <taxon>Arthropoda</taxon>
        <taxon>Hexapoda</taxon>
        <taxon>Insecta</taxon>
        <taxon>Pterygota</taxon>
        <taxon>Neoptera</taxon>
        <taxon>Endopterygota</taxon>
        <taxon>Lepidoptera</taxon>
        <taxon>Glossata</taxon>
        <taxon>Ditrysia</taxon>
        <taxon>Noctuoidea</taxon>
        <taxon>Erebidae</taxon>
        <taxon>Arctiinae</taxon>
        <taxon>Arctia</taxon>
    </lineage>
</organism>
<keyword evidence="8" id="KW-0732">Signal</keyword>
<dbReference type="GO" id="GO:0005085">
    <property type="term" value="F:guanyl-nucleotide exchange factor activity"/>
    <property type="evidence" value="ECO:0007669"/>
    <property type="project" value="UniProtKB-KW"/>
</dbReference>
<feature type="region of interest" description="Disordered" evidence="7">
    <location>
        <begin position="173"/>
        <end position="207"/>
    </location>
</feature>
<evidence type="ECO:0000313" key="11">
    <source>
        <dbReference type="EMBL" id="CAB3237923.1"/>
    </source>
</evidence>
<dbReference type="InterPro" id="IPR002219">
    <property type="entry name" value="PKC_DAG/PE"/>
</dbReference>
<feature type="compositionally biased region" description="Low complexity" evidence="7">
    <location>
        <begin position="1705"/>
        <end position="1716"/>
    </location>
</feature>
<dbReference type="EMBL" id="CADEBC010000495">
    <property type="protein sequence ID" value="CAB3237923.1"/>
    <property type="molecule type" value="Genomic_DNA"/>
</dbReference>
<reference evidence="11 12" key="1">
    <citation type="submission" date="2020-04" db="EMBL/GenBank/DDBJ databases">
        <authorList>
            <person name="Wallbank WR R."/>
            <person name="Pardo Diaz C."/>
            <person name="Kozak K."/>
            <person name="Martin S."/>
            <person name="Jiggins C."/>
            <person name="Moest M."/>
            <person name="Warren A I."/>
            <person name="Byers J.R.P. K."/>
            <person name="Montejo-Kovacevich G."/>
            <person name="Yen C E."/>
        </authorList>
    </citation>
    <scope>NUCLEOTIDE SEQUENCE [LARGE SCALE GENOMIC DNA]</scope>
</reference>
<dbReference type="InterPro" id="IPR000219">
    <property type="entry name" value="DH_dom"/>
</dbReference>
<keyword evidence="2" id="KW-0963">Cytoplasm</keyword>
<feature type="signal peptide" evidence="8">
    <location>
        <begin position="1"/>
        <end position="16"/>
    </location>
</feature>
<evidence type="ECO:0000256" key="7">
    <source>
        <dbReference type="SAM" id="MobiDB-lite"/>
    </source>
</evidence>
<dbReference type="OrthoDB" id="28045at2759"/>
<dbReference type="InterPro" id="IPR001849">
    <property type="entry name" value="PH_domain"/>
</dbReference>
<dbReference type="SUPFAM" id="SSF50729">
    <property type="entry name" value="PH domain-like"/>
    <property type="match status" value="1"/>
</dbReference>
<evidence type="ECO:0000259" key="9">
    <source>
        <dbReference type="PROSITE" id="PS50010"/>
    </source>
</evidence>
<dbReference type="InterPro" id="IPR051632">
    <property type="entry name" value="Rho_GEF"/>
</dbReference>
<dbReference type="Gene3D" id="1.20.900.10">
    <property type="entry name" value="Dbl homology (DH) domain"/>
    <property type="match status" value="2"/>
</dbReference>
<feature type="domain" description="DH" evidence="9">
    <location>
        <begin position="655"/>
        <end position="1090"/>
    </location>
</feature>
<dbReference type="Pfam" id="PF15868">
    <property type="entry name" value="MBF2"/>
    <property type="match status" value="1"/>
</dbReference>
<evidence type="ECO:0000256" key="8">
    <source>
        <dbReference type="SAM" id="SignalP"/>
    </source>
</evidence>
<dbReference type="InterPro" id="IPR031734">
    <property type="entry name" value="MBF2"/>
</dbReference>
<evidence type="ECO:0000259" key="10">
    <source>
        <dbReference type="PROSITE" id="PS50081"/>
    </source>
</evidence>
<dbReference type="Pfam" id="PF17838">
    <property type="entry name" value="PH_16"/>
    <property type="match status" value="1"/>
</dbReference>
<dbReference type="PROSITE" id="PS50010">
    <property type="entry name" value="DH_2"/>
    <property type="match status" value="1"/>
</dbReference>
<keyword evidence="5" id="KW-0479">Metal-binding</keyword>
<dbReference type="SMART" id="SM00233">
    <property type="entry name" value="PH"/>
    <property type="match status" value="1"/>
</dbReference>
<feature type="compositionally biased region" description="Low complexity" evidence="7">
    <location>
        <begin position="783"/>
        <end position="804"/>
    </location>
</feature>
<feature type="compositionally biased region" description="Basic and acidic residues" evidence="7">
    <location>
        <begin position="1648"/>
        <end position="1658"/>
    </location>
</feature>
<feature type="region of interest" description="Disordered" evidence="7">
    <location>
        <begin position="781"/>
        <end position="804"/>
    </location>
</feature>
<dbReference type="InterPro" id="IPR041020">
    <property type="entry name" value="PH_16"/>
</dbReference>
<protein>
    <submittedName>
        <fullName evidence="11">Uncharacterized protein</fullName>
    </submittedName>
</protein>
<feature type="compositionally biased region" description="Low complexity" evidence="7">
    <location>
        <begin position="947"/>
        <end position="968"/>
    </location>
</feature>
<evidence type="ECO:0000313" key="12">
    <source>
        <dbReference type="Proteomes" id="UP000494106"/>
    </source>
</evidence>
<dbReference type="SMART" id="SM00325">
    <property type="entry name" value="RhoGEF"/>
    <property type="match status" value="1"/>
</dbReference>
<dbReference type="Gene3D" id="2.30.29.30">
    <property type="entry name" value="Pleckstrin-homology domain (PH domain)/Phosphotyrosine-binding domain (PTB)"/>
    <property type="match status" value="1"/>
</dbReference>
<feature type="compositionally biased region" description="Polar residues" evidence="7">
    <location>
        <begin position="1678"/>
        <end position="1691"/>
    </location>
</feature>
<comment type="caution">
    <text evidence="11">The sequence shown here is derived from an EMBL/GenBank/DDBJ whole genome shotgun (WGS) entry which is preliminary data.</text>
</comment>
<dbReference type="GO" id="GO:0035023">
    <property type="term" value="P:regulation of Rho protein signal transduction"/>
    <property type="evidence" value="ECO:0007669"/>
    <property type="project" value="TreeGrafter"/>
</dbReference>
<keyword evidence="3" id="KW-0597">Phosphoprotein</keyword>
<gene>
    <name evidence="11" type="ORF">APLA_LOCUS7224</name>
</gene>
<feature type="region of interest" description="Disordered" evidence="7">
    <location>
        <begin position="1635"/>
        <end position="1731"/>
    </location>
</feature>
<feature type="region of interest" description="Disordered" evidence="7">
    <location>
        <begin position="1354"/>
        <end position="1376"/>
    </location>
</feature>
<comment type="subcellular location">
    <subcellularLocation>
        <location evidence="1">Cytoplasm</location>
    </subcellularLocation>
</comment>
<name>A0A8S0ZW91_ARCPL</name>
<keyword evidence="5" id="KW-0862">Zinc</keyword>
<keyword evidence="6" id="KW-0175">Coiled coil</keyword>
<sequence>MFKIIIFLSVIALAHSSSVFVGQTFDHTGIIRKVYEKIVESVAIPLLRREEEVYFEYPSGDQKIKGIAIKDLHESGAKASITRGGLGFGFVNIKWLLTIVVGPNVKVFSHKIRIPLFDLSGHTLGKTLISATCVRSLLILVICALFYRKGATEFCVCMEATATTMNLPTLENIFSSDEGGGSSDSSDSSEDEVTEHVTHSTPPPDMAAARAQVPTISVTPHSPGLLEDSLQQLRRLHAAVQRMRTAPLPLLATGTSRLSTSCPSLCKDGVAEPDCSSPTHLDFYPQSRKGSGESRQWGLWERRDEGRRSSWAALEPGPRLHDSHRQRSTLNGHSASLSSMESEGEVPRPVRHSTHSLNDNDLAKDFEKVTAALRAGGASACLGGPGAGASVTDAGRLVPRLPLQKSVSTPSIVAAVQPHLQQPQPNVAAGHSDSESDEPSAATVGATQPTRRNNTHQDHLGLHRLAFLEQAAFDHHAEKRRKRGSLFFRKKKDKSRKAAHAWSAAGSGGDCDWCNRALADKPSLYCDNCTMTVHQNVCKDYIVECNKPKSSKTSVGKSLSASSGKNSKRSSVSSASQNPNSTGHIYDDKDGSDHKHDQSNASDDAGVSEWPEVYLTPDQLGDEAIQLGLGATEPDTWAAGAPKGLAKQLGDRETKRQEHIYELILTEKHHCLTIRLMQKMFACGMVRGAGVSAAQVARMFPRVDELWALHAALLARLRARQRAAPRVHTIADILADTFAPPAHHKLKAAYGTYCAHRRRHPRRHLRAARAPQARGRLRYVLCTPSPTSSPTPSRRPRTTSSRPPTVRTVHTVADILADTFAPPAHHKLKAAYGTYCAHRRRHPRRHLRAARAPQAQGRLRYVLCTPSPTSSPTPSRRPRTTSSRPPTVRTVHTVADILADTFAPPAHHKLKAAYGTYCAHRRRHPRRHLRAARAPQAQGRLRYVLCTPSPTSSPTPSRRPRTTSSRPPTVRTVHTVADILADTFASPAHHKLKAAYGEFCSRHRDAVEVFKECCAREARLSRFIRKCQQNPLLRKKGVPECVLFVAQRLTKYPLLLEPLLKTAGDDVSERELLQKALCGVKEILVDVDNQVAAKEREDRKLEIYHRIDAKSFANFRGRKFKKSDILQGNRSLKFEGVATLMQGRSKMQTLLVIVLTDVLFFLHDNNNKYTFFTPDNKTGVVSLVKLLVREKAGAEGRGLYLICSGPTEPEMFELRVHRPKDIHTWIQAIRAAVQNCPEEVEESEAGTTAQSAEERQRQLDARHENIRLITEALRVKDREHATLLEEKMALQMKMVGITDETWITVPNAGSGTAFPGLVFPDYVRLAAPSPDKYALWQEVCKVVKEALEASSAPWSAGGALGRSTSSAGERHSAAYESPALPRRADTFAGFDASRHRGVTLRLSTDTPTEGTENDSAETKPVVEGERHEITGDTALKLQHAIYTLTCIVWQQMTTIHSLEAQVSAWRMAGGCARTPDWSDAQLEELRHAQARLTRDRAAFDAQRAADHAQLAHERQQLQAARQELAEQQKDVEQQREKLFRRLERLQQHGGSQEEIASVGTLSPDSSVSDTTRRKEPKWRNNRGSTGSESSVSACSVRSGVLPPPQLLSAQNETRATVHASNISQMVKQQLPLKLASGKSQQPPPGYHRLHESPSEHQTHGLVIHHTRTGSSPAPLPPQQQTNNKATRTNTYPKLPDKFRVRSPETGVVGVAGVTPAPSTPAPPPEEEVIFF</sequence>
<feature type="region of interest" description="Disordered" evidence="7">
    <location>
        <begin position="272"/>
        <end position="358"/>
    </location>
</feature>
<accession>A0A8S0ZW91</accession>
<feature type="compositionally biased region" description="Low complexity" evidence="7">
    <location>
        <begin position="557"/>
        <end position="581"/>
    </location>
</feature>
<dbReference type="InterPro" id="IPR011993">
    <property type="entry name" value="PH-like_dom_sf"/>
</dbReference>
<dbReference type="CDD" id="cd15789">
    <property type="entry name" value="PH_ARHGEF2_18_like"/>
    <property type="match status" value="1"/>
</dbReference>
<evidence type="ECO:0000256" key="6">
    <source>
        <dbReference type="ARBA" id="ARBA00023054"/>
    </source>
</evidence>
<dbReference type="PANTHER" id="PTHR13944">
    <property type="entry name" value="AGAP007712-PA"/>
    <property type="match status" value="1"/>
</dbReference>
<feature type="compositionally biased region" description="Low complexity" evidence="7">
    <location>
        <begin position="865"/>
        <end position="886"/>
    </location>
</feature>
<evidence type="ECO:0000256" key="4">
    <source>
        <dbReference type="ARBA" id="ARBA00022658"/>
    </source>
</evidence>
<feature type="region of interest" description="Disordered" evidence="7">
    <location>
        <begin position="863"/>
        <end position="886"/>
    </location>
</feature>
<feature type="compositionally biased region" description="Low complexity" evidence="7">
    <location>
        <begin position="1583"/>
        <end position="1597"/>
    </location>
</feature>
<evidence type="ECO:0000256" key="3">
    <source>
        <dbReference type="ARBA" id="ARBA00022553"/>
    </source>
</evidence>
<dbReference type="GO" id="GO:0005737">
    <property type="term" value="C:cytoplasm"/>
    <property type="evidence" value="ECO:0007669"/>
    <property type="project" value="UniProtKB-SubCell"/>
</dbReference>
<dbReference type="Proteomes" id="UP000494106">
    <property type="component" value="Unassembled WGS sequence"/>
</dbReference>
<feature type="region of interest" description="Disordered" evidence="7">
    <location>
        <begin position="548"/>
        <end position="608"/>
    </location>
</feature>
<dbReference type="GO" id="GO:0008270">
    <property type="term" value="F:zinc ion binding"/>
    <property type="evidence" value="ECO:0007669"/>
    <property type="project" value="UniProtKB-KW"/>
</dbReference>
<dbReference type="CDD" id="cd20815">
    <property type="entry name" value="C1_p190RhoGEF-like"/>
    <property type="match status" value="1"/>
</dbReference>
<feature type="domain" description="Phorbol-ester/DAG-type" evidence="10">
    <location>
        <begin position="499"/>
        <end position="545"/>
    </location>
</feature>
<dbReference type="Pfam" id="PF00621">
    <property type="entry name" value="RhoGEF"/>
    <property type="match status" value="2"/>
</dbReference>
<feature type="region of interest" description="Disordered" evidence="7">
    <location>
        <begin position="945"/>
        <end position="968"/>
    </location>
</feature>
<keyword evidence="12" id="KW-1185">Reference proteome</keyword>
<feature type="region of interest" description="Disordered" evidence="7">
    <location>
        <begin position="1546"/>
        <end position="1597"/>
    </location>
</feature>
<dbReference type="SUPFAM" id="SSF48065">
    <property type="entry name" value="DBL homology domain (DH-domain)"/>
    <property type="match status" value="2"/>
</dbReference>
<evidence type="ECO:0000256" key="5">
    <source>
        <dbReference type="ARBA" id="ARBA00022771"/>
    </source>
</evidence>
<feature type="chain" id="PRO_5035949567" evidence="8">
    <location>
        <begin position="17"/>
        <end position="1731"/>
    </location>
</feature>
<feature type="compositionally biased region" description="Polar residues" evidence="7">
    <location>
        <begin position="1559"/>
        <end position="1569"/>
    </location>
</feature>
<dbReference type="InterPro" id="IPR035899">
    <property type="entry name" value="DBL_dom_sf"/>
</dbReference>
<dbReference type="PROSITE" id="PS50081">
    <property type="entry name" value="ZF_DAG_PE_2"/>
    <property type="match status" value="1"/>
</dbReference>
<feature type="compositionally biased region" description="Basic and acidic residues" evidence="7">
    <location>
        <begin position="585"/>
        <end position="598"/>
    </location>
</feature>